<accession>A0ABS9GZA9</accession>
<dbReference type="RefSeq" id="WP_236334229.1">
    <property type="nucleotide sequence ID" value="NZ_JAKIJS010000001.1"/>
</dbReference>
<proteinExistence type="inferred from homology"/>
<reference evidence="7 8" key="1">
    <citation type="submission" date="2022-01" db="EMBL/GenBank/DDBJ databases">
        <title>Alkalihalobacillus sp. EGI L200015, a novel bacterium isolated from a salt lake sediment.</title>
        <authorList>
            <person name="Gao L."/>
            <person name="Fang B.-Z."/>
            <person name="Li W.-J."/>
        </authorList>
    </citation>
    <scope>NUCLEOTIDE SEQUENCE [LARGE SCALE GENOMIC DNA]</scope>
    <source>
        <strain evidence="7 8">KCTC 12718</strain>
    </source>
</reference>
<dbReference type="CDD" id="cd16332">
    <property type="entry name" value="Prp-like"/>
    <property type="match status" value="1"/>
</dbReference>
<dbReference type="GO" id="GO:0006508">
    <property type="term" value="P:proteolysis"/>
    <property type="evidence" value="ECO:0007669"/>
    <property type="project" value="UniProtKB-KW"/>
</dbReference>
<keyword evidence="8" id="KW-1185">Reference proteome</keyword>
<dbReference type="EMBL" id="JAKIJS010000001">
    <property type="protein sequence ID" value="MCF6138088.1"/>
    <property type="molecule type" value="Genomic_DNA"/>
</dbReference>
<dbReference type="Pfam" id="PF04327">
    <property type="entry name" value="Peptidase_Prp"/>
    <property type="match status" value="1"/>
</dbReference>
<dbReference type="InterPro" id="IPR036764">
    <property type="entry name" value="Peptidase_Prp_sf"/>
</dbReference>
<gene>
    <name evidence="7" type="ORF">L2716_10165</name>
</gene>
<dbReference type="SUPFAM" id="SSF118010">
    <property type="entry name" value="TM1457-like"/>
    <property type="match status" value="1"/>
</dbReference>
<evidence type="ECO:0000256" key="4">
    <source>
        <dbReference type="ARBA" id="ARBA00022807"/>
    </source>
</evidence>
<keyword evidence="4" id="KW-0788">Thiol protease</keyword>
<comment type="caution">
    <text evidence="7">The sequence shown here is derived from an EMBL/GenBank/DDBJ whole genome shotgun (WGS) entry which is preliminary data.</text>
</comment>
<dbReference type="Proteomes" id="UP001649381">
    <property type="component" value="Unassembled WGS sequence"/>
</dbReference>
<protein>
    <recommendedName>
        <fullName evidence="6">Ribosomal processing cysteine protease Prp</fullName>
    </recommendedName>
</protein>
<dbReference type="GO" id="GO:0008233">
    <property type="term" value="F:peptidase activity"/>
    <property type="evidence" value="ECO:0007669"/>
    <property type="project" value="UniProtKB-KW"/>
</dbReference>
<keyword evidence="2 7" id="KW-0645">Protease</keyword>
<evidence type="ECO:0000256" key="6">
    <source>
        <dbReference type="ARBA" id="ARBA00044538"/>
    </source>
</evidence>
<organism evidence="7 8">
    <name type="scientific">Pseudalkalibacillus berkeleyi</name>
    <dbReference type="NCBI Taxonomy" id="1069813"/>
    <lineage>
        <taxon>Bacteria</taxon>
        <taxon>Bacillati</taxon>
        <taxon>Bacillota</taxon>
        <taxon>Bacilli</taxon>
        <taxon>Bacillales</taxon>
        <taxon>Fictibacillaceae</taxon>
        <taxon>Pseudalkalibacillus</taxon>
    </lineage>
</organism>
<evidence type="ECO:0000313" key="8">
    <source>
        <dbReference type="Proteomes" id="UP001649381"/>
    </source>
</evidence>
<evidence type="ECO:0000313" key="7">
    <source>
        <dbReference type="EMBL" id="MCF6138088.1"/>
    </source>
</evidence>
<dbReference type="InterPro" id="IPR007422">
    <property type="entry name" value="Peptidase_Prp"/>
</dbReference>
<sequence>MLTVNIHRDQHNIVSFSISGHAESGPYGHDLVCAAVTAVSFGSVNAIEELCQVEPEVETRENGGYLLFKTPSSVNEETSKKMQLLLEGMLVSLRTIERDYGKYIKIEVLGGASHA</sequence>
<evidence type="ECO:0000256" key="1">
    <source>
        <dbReference type="ARBA" id="ARBA00022517"/>
    </source>
</evidence>
<dbReference type="PANTHER" id="PTHR39178:SF1">
    <property type="entry name" value="RIBOSOMAL-PROCESSING CYSTEINE PROTEASE PRP"/>
    <property type="match status" value="1"/>
</dbReference>
<keyword evidence="3" id="KW-0378">Hydrolase</keyword>
<dbReference type="PANTHER" id="PTHR39178">
    <property type="entry name" value="HYPOTHETICAL RIBOSOME-ASSOCIATED PROTEIN"/>
    <property type="match status" value="1"/>
</dbReference>
<dbReference type="Gene3D" id="3.30.70.1490">
    <property type="entry name" value="Cysteine protease Prp"/>
    <property type="match status" value="1"/>
</dbReference>
<keyword evidence="1" id="KW-0690">Ribosome biogenesis</keyword>
<evidence type="ECO:0000256" key="2">
    <source>
        <dbReference type="ARBA" id="ARBA00022670"/>
    </source>
</evidence>
<name>A0ABS9GZA9_9BACL</name>
<comment type="similarity">
    <text evidence="5">Belongs to the Prp family.</text>
</comment>
<dbReference type="NCBIfam" id="NF011126">
    <property type="entry name" value="PRK14553.1-6"/>
    <property type="match status" value="1"/>
</dbReference>
<evidence type="ECO:0000256" key="5">
    <source>
        <dbReference type="ARBA" id="ARBA00044503"/>
    </source>
</evidence>
<evidence type="ECO:0000256" key="3">
    <source>
        <dbReference type="ARBA" id="ARBA00022801"/>
    </source>
</evidence>